<name>K0RKN3_THAOC</name>
<evidence type="ECO:0000256" key="1">
    <source>
        <dbReference type="SAM" id="MobiDB-lite"/>
    </source>
</evidence>
<protein>
    <submittedName>
        <fullName evidence="2">Uncharacterized protein</fullName>
    </submittedName>
</protein>
<organism evidence="2 3">
    <name type="scientific">Thalassiosira oceanica</name>
    <name type="common">Marine diatom</name>
    <dbReference type="NCBI Taxonomy" id="159749"/>
    <lineage>
        <taxon>Eukaryota</taxon>
        <taxon>Sar</taxon>
        <taxon>Stramenopiles</taxon>
        <taxon>Ochrophyta</taxon>
        <taxon>Bacillariophyta</taxon>
        <taxon>Coscinodiscophyceae</taxon>
        <taxon>Thalassiosirophycidae</taxon>
        <taxon>Thalassiosirales</taxon>
        <taxon>Thalassiosiraceae</taxon>
        <taxon>Thalassiosira</taxon>
    </lineage>
</organism>
<feature type="compositionally biased region" description="Basic residues" evidence="1">
    <location>
        <begin position="46"/>
        <end position="56"/>
    </location>
</feature>
<feature type="region of interest" description="Disordered" evidence="1">
    <location>
        <begin position="1"/>
        <end position="59"/>
    </location>
</feature>
<gene>
    <name evidence="2" type="ORF">THAOC_26113</name>
</gene>
<dbReference type="EMBL" id="AGNL01036072">
    <property type="protein sequence ID" value="EJK54283.1"/>
    <property type="molecule type" value="Genomic_DNA"/>
</dbReference>
<dbReference type="Proteomes" id="UP000266841">
    <property type="component" value="Unassembled WGS sequence"/>
</dbReference>
<accession>K0RKN3</accession>
<reference evidence="2 3" key="1">
    <citation type="journal article" date="2012" name="Genome Biol.">
        <title>Genome and low-iron response of an oceanic diatom adapted to chronic iron limitation.</title>
        <authorList>
            <person name="Lommer M."/>
            <person name="Specht M."/>
            <person name="Roy A.S."/>
            <person name="Kraemer L."/>
            <person name="Andreson R."/>
            <person name="Gutowska M.A."/>
            <person name="Wolf J."/>
            <person name="Bergner S.V."/>
            <person name="Schilhabel M.B."/>
            <person name="Klostermeier U.C."/>
            <person name="Beiko R.G."/>
            <person name="Rosenstiel P."/>
            <person name="Hippler M."/>
            <person name="Laroche J."/>
        </authorList>
    </citation>
    <scope>NUCLEOTIDE SEQUENCE [LARGE SCALE GENOMIC DNA]</scope>
    <source>
        <strain evidence="2 3">CCMP1005</strain>
    </source>
</reference>
<evidence type="ECO:0000313" key="2">
    <source>
        <dbReference type="EMBL" id="EJK54283.1"/>
    </source>
</evidence>
<proteinExistence type="predicted"/>
<comment type="caution">
    <text evidence="2">The sequence shown here is derived from an EMBL/GenBank/DDBJ whole genome shotgun (WGS) entry which is preliminary data.</text>
</comment>
<sequence length="148" mass="16619">MSRRSGSGRRGSSAGDADLASKRASLVTSERAELRARATCRDSRHPILRRAPRRQKGSSILSTIRRSGEWMKQATLLSRSIDQDCEPHQISHERVRIQGTGSGCINIVKDVFGALVAYFEDGEARDDSRTKIDKFKFFLYELYDLNGV</sequence>
<keyword evidence="3" id="KW-1185">Reference proteome</keyword>
<dbReference type="AlphaFoldDB" id="K0RKN3"/>
<evidence type="ECO:0000313" key="3">
    <source>
        <dbReference type="Proteomes" id="UP000266841"/>
    </source>
</evidence>
<feature type="compositionally biased region" description="Basic and acidic residues" evidence="1">
    <location>
        <begin position="30"/>
        <end position="45"/>
    </location>
</feature>